<evidence type="ECO:0000313" key="2">
    <source>
        <dbReference type="EMBL" id="CCC79249.1"/>
    </source>
</evidence>
<feature type="transmembrane region" description="Helical" evidence="1">
    <location>
        <begin position="44"/>
        <end position="65"/>
    </location>
</feature>
<dbReference type="HOGENOM" id="CLU_182189_0_0_9"/>
<dbReference type="EnsemblBacteria" id="CCC79249">
    <property type="protein sequence ID" value="CCC79249"/>
    <property type="gene ID" value="lp_2001"/>
</dbReference>
<keyword evidence="3" id="KW-1185">Reference proteome</keyword>
<dbReference type="PATRIC" id="fig|220668.9.peg.1690"/>
<reference evidence="2 3" key="1">
    <citation type="journal article" date="2003" name="Proc. Natl. Acad. Sci. U.S.A.">
        <title>Complete genome sequence of Lactobacillus plantarum WCFS1.</title>
        <authorList>
            <person name="Kleerebezem M."/>
            <person name="Boekhorst J."/>
            <person name="van Kranenburg R."/>
            <person name="Molenaar D."/>
            <person name="Kuipers O.P."/>
            <person name="Leer R."/>
            <person name="Tarchini R."/>
            <person name="Peters S.A."/>
            <person name="Sandbrink H.M."/>
            <person name="Fiers M.W."/>
            <person name="Stiekema W."/>
            <person name="Lankhorst R.M."/>
            <person name="Bron P.A."/>
            <person name="Hoffer S.M."/>
            <person name="Groot M.N."/>
            <person name="Kerkhoven R."/>
            <person name="de Vries M."/>
            <person name="Ursing B."/>
            <person name="de Vos W.M."/>
            <person name="Siezen R.J."/>
        </authorList>
    </citation>
    <scope>NUCLEOTIDE SEQUENCE [LARGE SCALE GENOMIC DNA]</scope>
    <source>
        <strain evidence="3">ATCC BAA-793 / NCIMB 8826 / WCFS1</strain>
    </source>
</reference>
<dbReference type="Pfam" id="PF13061">
    <property type="entry name" value="DUF3923"/>
    <property type="match status" value="1"/>
</dbReference>
<evidence type="ECO:0000313" key="3">
    <source>
        <dbReference type="Proteomes" id="UP000000432"/>
    </source>
</evidence>
<keyword evidence="1" id="KW-0472">Membrane</keyword>
<feature type="transmembrane region" description="Helical" evidence="1">
    <location>
        <begin position="5"/>
        <end position="24"/>
    </location>
</feature>
<gene>
    <name evidence="2" type="ordered locus">lp_2001</name>
</gene>
<dbReference type="InterPro" id="IPR025037">
    <property type="entry name" value="DUF3923"/>
</dbReference>
<keyword evidence="1" id="KW-1133">Transmembrane helix</keyword>
<dbReference type="OrthoDB" id="2413843at2"/>
<keyword evidence="1" id="KW-0812">Transmembrane</keyword>
<dbReference type="STRING" id="220668.lp_2001"/>
<name>F9UPW0_LACPL</name>
<reference key="2">
    <citation type="submission" date="2011-06" db="EMBL/GenBank/DDBJ databases">
        <title>Complete resequencing and reannotation of the Lactobacillus plantarum WCFS1 genome.</title>
        <authorList>
            <person name="Siezen R.J."/>
            <person name="Francke C."/>
            <person name="Renckens B."/>
            <person name="Boekhorst J."/>
            <person name="Wels M."/>
            <person name="Kleerebezem M."/>
            <person name="van Hijum S.A.F.T."/>
        </authorList>
    </citation>
    <scope>NUCLEOTIDE SEQUENCE</scope>
    <source>
        <strain>WCFS1</strain>
    </source>
</reference>
<sequence length="70" mass="8239">MKKSWIIVSIFEILIYMLLSLLIFNRSIDGSGVVQTPELKMITWYILNVPFAFLLIAQIIWFVIIKKHNN</sequence>
<accession>F9UPW0</accession>
<dbReference type="Proteomes" id="UP000000432">
    <property type="component" value="Chromosome"/>
</dbReference>
<organism evidence="2 3">
    <name type="scientific">Lactiplantibacillus plantarum (strain ATCC BAA-793 / NCIMB 8826 / WCFS1)</name>
    <name type="common">Lactobacillus plantarum</name>
    <dbReference type="NCBI Taxonomy" id="220668"/>
    <lineage>
        <taxon>Bacteria</taxon>
        <taxon>Bacillati</taxon>
        <taxon>Bacillota</taxon>
        <taxon>Bacilli</taxon>
        <taxon>Lactobacillales</taxon>
        <taxon>Lactobacillaceae</taxon>
        <taxon>Lactiplantibacillus</taxon>
    </lineage>
</organism>
<proteinExistence type="predicted"/>
<dbReference type="eggNOG" id="COG0367">
    <property type="taxonomic scope" value="Bacteria"/>
</dbReference>
<dbReference type="KEGG" id="lpl:lp_2001"/>
<evidence type="ECO:0000256" key="1">
    <source>
        <dbReference type="SAM" id="Phobius"/>
    </source>
</evidence>
<dbReference type="AlphaFoldDB" id="F9UPW0"/>
<dbReference type="EMBL" id="AL935263">
    <property type="protein sequence ID" value="CCC79249.1"/>
    <property type="molecule type" value="Genomic_DNA"/>
</dbReference>
<protein>
    <submittedName>
        <fullName evidence="2">Hypothetical membrane protein</fullName>
    </submittedName>
</protein>
<reference evidence="2 3" key="3">
    <citation type="journal article" date="2012" name="J. Bacteriol.">
        <title>Complete resequencing and reannotation of the Lactobacillus plantarum WCFS1 genome.</title>
        <authorList>
            <person name="Siezen R.J."/>
            <person name="Francke C."/>
            <person name="Renckens B."/>
            <person name="Boekhorst J."/>
            <person name="Wels M."/>
            <person name="Kleerebezem M."/>
            <person name="van Hijum S.A.F.T."/>
        </authorList>
    </citation>
    <scope>NUCLEOTIDE SEQUENCE [LARGE SCALE GENOMIC DNA]</scope>
    <source>
        <strain evidence="3">ATCC BAA-793 / NCIMB 8826 / WCFS1</strain>
    </source>
</reference>